<keyword evidence="3" id="KW-0479">Metal-binding</keyword>
<dbReference type="CDD" id="cd00454">
    <property type="entry name" value="TrHb1_N"/>
    <property type="match status" value="1"/>
</dbReference>
<dbReference type="Pfam" id="PF01152">
    <property type="entry name" value="Bac_globin"/>
    <property type="match status" value="1"/>
</dbReference>
<gene>
    <name evidence="6" type="ORF">DL240_17835</name>
</gene>
<accession>A0A328C4L1</accession>
<dbReference type="GO" id="GO:0020037">
    <property type="term" value="F:heme binding"/>
    <property type="evidence" value="ECO:0007669"/>
    <property type="project" value="InterPro"/>
</dbReference>
<evidence type="ECO:0000313" key="6">
    <source>
        <dbReference type="EMBL" id="RAL20242.1"/>
    </source>
</evidence>
<dbReference type="GO" id="GO:0046872">
    <property type="term" value="F:metal ion binding"/>
    <property type="evidence" value="ECO:0007669"/>
    <property type="project" value="UniProtKB-KW"/>
</dbReference>
<comment type="caution">
    <text evidence="6">The sequence shown here is derived from an EMBL/GenBank/DDBJ whole genome shotgun (WGS) entry which is preliminary data.</text>
</comment>
<sequence>MATGRRDGRVLWKCSDSSSRRALGRGESPLDGRSRVAGPGAASAPRRSSHGLALRGHADDDAAPARRNLTGTPARSGWRSLMSTPWDVIEEVGGAERMEAMMRAFYDRLFDDLMIGFFFMKSDKEALIASQIAFVHAHLGSRQGDYAGPPIRRAHQQMPILVGHFDRRHQILREVLDAFSVPEHVKEAWLGLDRAMRDMVIRQGDQAREELGYAKFRPDR</sequence>
<evidence type="ECO:0000256" key="3">
    <source>
        <dbReference type="ARBA" id="ARBA00022723"/>
    </source>
</evidence>
<evidence type="ECO:0000256" key="2">
    <source>
        <dbReference type="ARBA" id="ARBA00022617"/>
    </source>
</evidence>
<name>A0A328C4L1_9DELT</name>
<reference evidence="6 7" key="1">
    <citation type="submission" date="2018-05" db="EMBL/GenBank/DDBJ databases">
        <title>Lujinxingia marina gen. nov. sp. nov., a new facultative anaerobic member of the class Deltaproteobacteria, and proposal of Lujinxingaceae fam. nov.</title>
        <authorList>
            <person name="Li C.-M."/>
        </authorList>
    </citation>
    <scope>NUCLEOTIDE SEQUENCE [LARGE SCALE GENOMIC DNA]</scope>
    <source>
        <strain evidence="6 7">B210</strain>
    </source>
</reference>
<keyword evidence="4" id="KW-0408">Iron</keyword>
<feature type="region of interest" description="Disordered" evidence="5">
    <location>
        <begin position="1"/>
        <end position="76"/>
    </location>
</feature>
<evidence type="ECO:0000256" key="4">
    <source>
        <dbReference type="ARBA" id="ARBA00023004"/>
    </source>
</evidence>
<evidence type="ECO:0000256" key="1">
    <source>
        <dbReference type="ARBA" id="ARBA00022448"/>
    </source>
</evidence>
<dbReference type="InterPro" id="IPR012292">
    <property type="entry name" value="Globin/Proto"/>
</dbReference>
<dbReference type="EMBL" id="QHKO01000012">
    <property type="protein sequence ID" value="RAL20242.1"/>
    <property type="molecule type" value="Genomic_DNA"/>
</dbReference>
<keyword evidence="7" id="KW-1185">Reference proteome</keyword>
<keyword evidence="2" id="KW-0349">Heme</keyword>
<dbReference type="SUPFAM" id="SSF46458">
    <property type="entry name" value="Globin-like"/>
    <property type="match status" value="1"/>
</dbReference>
<feature type="compositionally biased region" description="Basic and acidic residues" evidence="5">
    <location>
        <begin position="1"/>
        <end position="10"/>
    </location>
</feature>
<evidence type="ECO:0008006" key="8">
    <source>
        <dbReference type="Google" id="ProtNLM"/>
    </source>
</evidence>
<dbReference type="AlphaFoldDB" id="A0A328C4L1"/>
<dbReference type="Proteomes" id="UP000249169">
    <property type="component" value="Unassembled WGS sequence"/>
</dbReference>
<dbReference type="InterPro" id="IPR001486">
    <property type="entry name" value="Hemoglobin_trunc"/>
</dbReference>
<keyword evidence="1" id="KW-0813">Transport</keyword>
<evidence type="ECO:0000313" key="7">
    <source>
        <dbReference type="Proteomes" id="UP000249169"/>
    </source>
</evidence>
<proteinExistence type="predicted"/>
<dbReference type="InterPro" id="IPR009050">
    <property type="entry name" value="Globin-like_sf"/>
</dbReference>
<organism evidence="6 7">
    <name type="scientific">Lujinxingia litoralis</name>
    <dbReference type="NCBI Taxonomy" id="2211119"/>
    <lineage>
        <taxon>Bacteria</taxon>
        <taxon>Deltaproteobacteria</taxon>
        <taxon>Bradymonadales</taxon>
        <taxon>Lujinxingiaceae</taxon>
        <taxon>Lujinxingia</taxon>
    </lineage>
</organism>
<dbReference type="Gene3D" id="1.10.490.10">
    <property type="entry name" value="Globins"/>
    <property type="match status" value="1"/>
</dbReference>
<evidence type="ECO:0000256" key="5">
    <source>
        <dbReference type="SAM" id="MobiDB-lite"/>
    </source>
</evidence>
<protein>
    <recommendedName>
        <fullName evidence="8">Globin</fullName>
    </recommendedName>
</protein>
<dbReference type="GO" id="GO:0019825">
    <property type="term" value="F:oxygen binding"/>
    <property type="evidence" value="ECO:0007669"/>
    <property type="project" value="InterPro"/>
</dbReference>